<accession>A0AAV4PT50</accession>
<feature type="signal peptide" evidence="1">
    <location>
        <begin position="1"/>
        <end position="15"/>
    </location>
</feature>
<feature type="non-terminal residue" evidence="2">
    <location>
        <position position="1"/>
    </location>
</feature>
<gene>
    <name evidence="2" type="ORF">CEXT_720751</name>
</gene>
<sequence length="171" mass="20037">TLFLFFVVFFPGVAPIPGKLLLRSGLKRRSFGHLQFKEWLQNLETPFKERTEQKEFRPFAIQRNPIFLLCCVLSWSGSKSWKLLLRSGLERRSFGHLQFKETLFFCFCCVLFLSGSKILETPLRSGLKRRSLAICNSKNDYWNDKAHFFDEVYNFNSSSIDVGFLFNKAKE</sequence>
<feature type="chain" id="PRO_5043528661" evidence="1">
    <location>
        <begin position="16"/>
        <end position="171"/>
    </location>
</feature>
<dbReference type="EMBL" id="BPLR01005048">
    <property type="protein sequence ID" value="GIX99443.1"/>
    <property type="molecule type" value="Genomic_DNA"/>
</dbReference>
<keyword evidence="3" id="KW-1185">Reference proteome</keyword>
<protein>
    <submittedName>
        <fullName evidence="2">Uncharacterized protein</fullName>
    </submittedName>
</protein>
<evidence type="ECO:0000313" key="3">
    <source>
        <dbReference type="Proteomes" id="UP001054945"/>
    </source>
</evidence>
<comment type="caution">
    <text evidence="2">The sequence shown here is derived from an EMBL/GenBank/DDBJ whole genome shotgun (WGS) entry which is preliminary data.</text>
</comment>
<evidence type="ECO:0000313" key="2">
    <source>
        <dbReference type="EMBL" id="GIX99443.1"/>
    </source>
</evidence>
<keyword evidence="1" id="KW-0732">Signal</keyword>
<dbReference type="Proteomes" id="UP001054945">
    <property type="component" value="Unassembled WGS sequence"/>
</dbReference>
<evidence type="ECO:0000256" key="1">
    <source>
        <dbReference type="SAM" id="SignalP"/>
    </source>
</evidence>
<proteinExistence type="predicted"/>
<name>A0AAV4PT50_CAEEX</name>
<organism evidence="2 3">
    <name type="scientific">Caerostris extrusa</name>
    <name type="common">Bark spider</name>
    <name type="synonym">Caerostris bankana</name>
    <dbReference type="NCBI Taxonomy" id="172846"/>
    <lineage>
        <taxon>Eukaryota</taxon>
        <taxon>Metazoa</taxon>
        <taxon>Ecdysozoa</taxon>
        <taxon>Arthropoda</taxon>
        <taxon>Chelicerata</taxon>
        <taxon>Arachnida</taxon>
        <taxon>Araneae</taxon>
        <taxon>Araneomorphae</taxon>
        <taxon>Entelegynae</taxon>
        <taxon>Araneoidea</taxon>
        <taxon>Araneidae</taxon>
        <taxon>Caerostris</taxon>
    </lineage>
</organism>
<dbReference type="AlphaFoldDB" id="A0AAV4PT50"/>
<reference evidence="2 3" key="1">
    <citation type="submission" date="2021-06" db="EMBL/GenBank/DDBJ databases">
        <title>Caerostris extrusa draft genome.</title>
        <authorList>
            <person name="Kono N."/>
            <person name="Arakawa K."/>
        </authorList>
    </citation>
    <scope>NUCLEOTIDE SEQUENCE [LARGE SCALE GENOMIC DNA]</scope>
</reference>